<proteinExistence type="predicted"/>
<dbReference type="EMBL" id="CM002927">
    <property type="protein sequence ID" value="KGN47174.1"/>
    <property type="molecule type" value="Genomic_DNA"/>
</dbReference>
<sequence>MNSLHSYGIRLEANEIKKFARRISLCWCMESLPAFYMNPLSSLPQLRGLHLRYNTITVEGQYQVFILLSASLAT</sequence>
<protein>
    <submittedName>
        <fullName evidence="1">Uncharacterized protein</fullName>
    </submittedName>
</protein>
<accession>A0A0A0KEA8</accession>
<gene>
    <name evidence="1" type="ORF">Csa_6G193600</name>
</gene>
<dbReference type="Gramene" id="KGN47174">
    <property type="protein sequence ID" value="KGN47174"/>
    <property type="gene ID" value="Csa_6G193600"/>
</dbReference>
<reference evidence="1 2" key="1">
    <citation type="journal article" date="2009" name="Nat. Genet.">
        <title>The genome of the cucumber, Cucumis sativus L.</title>
        <authorList>
            <person name="Huang S."/>
            <person name="Li R."/>
            <person name="Zhang Z."/>
            <person name="Li L."/>
            <person name="Gu X."/>
            <person name="Fan W."/>
            <person name="Lucas W.J."/>
            <person name="Wang X."/>
            <person name="Xie B."/>
            <person name="Ni P."/>
            <person name="Ren Y."/>
            <person name="Zhu H."/>
            <person name="Li J."/>
            <person name="Lin K."/>
            <person name="Jin W."/>
            <person name="Fei Z."/>
            <person name="Li G."/>
            <person name="Staub J."/>
            <person name="Kilian A."/>
            <person name="van der Vossen E.A."/>
            <person name="Wu Y."/>
            <person name="Guo J."/>
            <person name="He J."/>
            <person name="Jia Z."/>
            <person name="Ren Y."/>
            <person name="Tian G."/>
            <person name="Lu Y."/>
            <person name="Ruan J."/>
            <person name="Qian W."/>
            <person name="Wang M."/>
            <person name="Huang Q."/>
            <person name="Li B."/>
            <person name="Xuan Z."/>
            <person name="Cao J."/>
            <person name="Asan"/>
            <person name="Wu Z."/>
            <person name="Zhang J."/>
            <person name="Cai Q."/>
            <person name="Bai Y."/>
            <person name="Zhao B."/>
            <person name="Han Y."/>
            <person name="Li Y."/>
            <person name="Li X."/>
            <person name="Wang S."/>
            <person name="Shi Q."/>
            <person name="Liu S."/>
            <person name="Cho W.K."/>
            <person name="Kim J.Y."/>
            <person name="Xu Y."/>
            <person name="Heller-Uszynska K."/>
            <person name="Miao H."/>
            <person name="Cheng Z."/>
            <person name="Zhang S."/>
            <person name="Wu J."/>
            <person name="Yang Y."/>
            <person name="Kang H."/>
            <person name="Li M."/>
            <person name="Liang H."/>
            <person name="Ren X."/>
            <person name="Shi Z."/>
            <person name="Wen M."/>
            <person name="Jian M."/>
            <person name="Yang H."/>
            <person name="Zhang G."/>
            <person name="Yang Z."/>
            <person name="Chen R."/>
            <person name="Liu S."/>
            <person name="Li J."/>
            <person name="Ma L."/>
            <person name="Liu H."/>
            <person name="Zhou Y."/>
            <person name="Zhao J."/>
            <person name="Fang X."/>
            <person name="Li G."/>
            <person name="Fang L."/>
            <person name="Li Y."/>
            <person name="Liu D."/>
            <person name="Zheng H."/>
            <person name="Zhang Y."/>
            <person name="Qin N."/>
            <person name="Li Z."/>
            <person name="Yang G."/>
            <person name="Yang S."/>
            <person name="Bolund L."/>
            <person name="Kristiansen K."/>
            <person name="Zheng H."/>
            <person name="Li S."/>
            <person name="Zhang X."/>
            <person name="Yang H."/>
            <person name="Wang J."/>
            <person name="Sun R."/>
            <person name="Zhang B."/>
            <person name="Jiang S."/>
            <person name="Wang J."/>
            <person name="Du Y."/>
            <person name="Li S."/>
        </authorList>
    </citation>
    <scope>NUCLEOTIDE SEQUENCE [LARGE SCALE GENOMIC DNA]</scope>
    <source>
        <strain evidence="2">cv. 9930</strain>
    </source>
</reference>
<keyword evidence="2" id="KW-1185">Reference proteome</keyword>
<reference evidence="1 2" key="3">
    <citation type="journal article" date="2010" name="BMC Genomics">
        <title>Transcriptome sequencing and comparative analysis of cucumber flowers with different sex types.</title>
        <authorList>
            <person name="Guo S."/>
            <person name="Zheng Y."/>
            <person name="Joung J.G."/>
            <person name="Liu S."/>
            <person name="Zhang Z."/>
            <person name="Crasta O.R."/>
            <person name="Sobral B.W."/>
            <person name="Xu Y."/>
            <person name="Huang S."/>
            <person name="Fei Z."/>
        </authorList>
    </citation>
    <scope>NUCLEOTIDE SEQUENCE [LARGE SCALE GENOMIC DNA]</scope>
    <source>
        <strain evidence="2">cv. 9930</strain>
    </source>
</reference>
<dbReference type="AlphaFoldDB" id="A0A0A0KEA8"/>
<dbReference type="Proteomes" id="UP000029981">
    <property type="component" value="Chromosome 6"/>
</dbReference>
<reference evidence="1 2" key="4">
    <citation type="journal article" date="2011" name="BMC Genomics">
        <title>RNA-Seq improves annotation of protein-coding genes in the cucumber genome.</title>
        <authorList>
            <person name="Li Z."/>
            <person name="Zhang Z."/>
            <person name="Yan P."/>
            <person name="Huang S."/>
            <person name="Fei Z."/>
            <person name="Lin K."/>
        </authorList>
    </citation>
    <scope>NUCLEOTIDE SEQUENCE [LARGE SCALE GENOMIC DNA]</scope>
    <source>
        <strain evidence="2">cv. 9930</strain>
    </source>
</reference>
<evidence type="ECO:0000313" key="1">
    <source>
        <dbReference type="EMBL" id="KGN47174.1"/>
    </source>
</evidence>
<name>A0A0A0KEA8_CUCSA</name>
<organism evidence="1 2">
    <name type="scientific">Cucumis sativus</name>
    <name type="common">Cucumber</name>
    <dbReference type="NCBI Taxonomy" id="3659"/>
    <lineage>
        <taxon>Eukaryota</taxon>
        <taxon>Viridiplantae</taxon>
        <taxon>Streptophyta</taxon>
        <taxon>Embryophyta</taxon>
        <taxon>Tracheophyta</taxon>
        <taxon>Spermatophyta</taxon>
        <taxon>Magnoliopsida</taxon>
        <taxon>eudicotyledons</taxon>
        <taxon>Gunneridae</taxon>
        <taxon>Pentapetalae</taxon>
        <taxon>rosids</taxon>
        <taxon>fabids</taxon>
        <taxon>Cucurbitales</taxon>
        <taxon>Cucurbitaceae</taxon>
        <taxon>Benincaseae</taxon>
        <taxon>Cucumis</taxon>
    </lineage>
</organism>
<reference evidence="1 2" key="2">
    <citation type="journal article" date="2009" name="PLoS ONE">
        <title>An integrated genetic and cytogenetic map of the cucumber genome.</title>
        <authorList>
            <person name="Ren Y."/>
            <person name="Zhang Z."/>
            <person name="Liu J."/>
            <person name="Staub J.E."/>
            <person name="Han Y."/>
            <person name="Cheng Z."/>
            <person name="Li X."/>
            <person name="Lu J."/>
            <person name="Miao H."/>
            <person name="Kang H."/>
            <person name="Xie B."/>
            <person name="Gu X."/>
            <person name="Wang X."/>
            <person name="Du Y."/>
            <person name="Jin W."/>
            <person name="Huang S."/>
        </authorList>
    </citation>
    <scope>NUCLEOTIDE SEQUENCE [LARGE SCALE GENOMIC DNA]</scope>
    <source>
        <strain evidence="2">cv. 9930</strain>
    </source>
</reference>
<evidence type="ECO:0000313" key="2">
    <source>
        <dbReference type="Proteomes" id="UP000029981"/>
    </source>
</evidence>